<dbReference type="FunFam" id="3.30.565.10:FF:000009">
    <property type="entry name" value="Molecular chaperone HtpG"/>
    <property type="match status" value="1"/>
</dbReference>
<dbReference type="InterPro" id="IPR001404">
    <property type="entry name" value="Hsp90_fam"/>
</dbReference>
<dbReference type="InterPro" id="IPR020568">
    <property type="entry name" value="Ribosomal_Su5_D2-typ_SF"/>
</dbReference>
<dbReference type="InterPro" id="IPR019805">
    <property type="entry name" value="Heat_shock_protein_90_CS"/>
</dbReference>
<dbReference type="SUPFAM" id="SSF54211">
    <property type="entry name" value="Ribosomal protein S5 domain 2-like"/>
    <property type="match status" value="1"/>
</dbReference>
<organism evidence="10 11">
    <name type="scientific">Desulfofarcimen acetoxidans (strain ATCC 49208 / DSM 771 / KCTC 5769 / VKM B-1644 / 5575)</name>
    <name type="common">Desulfotomaculum acetoxidans</name>
    <dbReference type="NCBI Taxonomy" id="485916"/>
    <lineage>
        <taxon>Bacteria</taxon>
        <taxon>Bacillati</taxon>
        <taxon>Bacillota</taxon>
        <taxon>Clostridia</taxon>
        <taxon>Eubacteriales</taxon>
        <taxon>Peptococcaceae</taxon>
        <taxon>Desulfofarcimen</taxon>
    </lineage>
</organism>
<evidence type="ECO:0000256" key="7">
    <source>
        <dbReference type="ARBA" id="ARBA00023186"/>
    </source>
</evidence>
<keyword evidence="11" id="KW-1185">Reference proteome</keyword>
<dbReference type="FunFam" id="3.30.230.80:FF:000004">
    <property type="entry name" value="Heat shock protein 75 kDa"/>
    <property type="match status" value="1"/>
</dbReference>
<dbReference type="RefSeq" id="WP_015757888.1">
    <property type="nucleotide sequence ID" value="NC_013216.1"/>
</dbReference>
<dbReference type="SUPFAM" id="SSF55874">
    <property type="entry name" value="ATPase domain of HSP90 chaperone/DNA topoisomerase II/histidine kinase"/>
    <property type="match status" value="1"/>
</dbReference>
<name>C8W0D2_DESAS</name>
<dbReference type="HAMAP" id="MF_00505">
    <property type="entry name" value="HSP90"/>
    <property type="match status" value="1"/>
</dbReference>
<dbReference type="SUPFAM" id="SSF110942">
    <property type="entry name" value="HSP90 C-terminal domain"/>
    <property type="match status" value="1"/>
</dbReference>
<keyword evidence="7 8" id="KW-0143">Chaperone</keyword>
<feature type="binding site" evidence="9">
    <location>
        <position position="48"/>
    </location>
    <ligand>
        <name>ATP</name>
        <dbReference type="ChEBI" id="CHEBI:30616"/>
    </ligand>
</feature>
<evidence type="ECO:0000313" key="11">
    <source>
        <dbReference type="Proteomes" id="UP000002217"/>
    </source>
</evidence>
<evidence type="ECO:0000256" key="4">
    <source>
        <dbReference type="ARBA" id="ARBA00022741"/>
    </source>
</evidence>
<evidence type="ECO:0000256" key="2">
    <source>
        <dbReference type="ARBA" id="ARBA00008239"/>
    </source>
</evidence>
<dbReference type="OrthoDB" id="9802640at2"/>
<dbReference type="PROSITE" id="PS00298">
    <property type="entry name" value="HSP90"/>
    <property type="match status" value="1"/>
</dbReference>
<keyword evidence="4 8" id="KW-0547">Nucleotide-binding</keyword>
<feature type="binding site" evidence="9">
    <location>
        <position position="103"/>
    </location>
    <ligand>
        <name>ATP</name>
        <dbReference type="ChEBI" id="CHEBI:30616"/>
    </ligand>
</feature>
<feature type="binding site" evidence="9">
    <location>
        <begin position="132"/>
        <end position="137"/>
    </location>
    <ligand>
        <name>ATP</name>
        <dbReference type="ChEBI" id="CHEBI:30616"/>
    </ligand>
</feature>
<accession>C8W0D2</accession>
<evidence type="ECO:0000256" key="8">
    <source>
        <dbReference type="HAMAP-Rule" id="MF_00505"/>
    </source>
</evidence>
<dbReference type="AlphaFoldDB" id="C8W0D2"/>
<dbReference type="InterPro" id="IPR037196">
    <property type="entry name" value="HSP90_C"/>
</dbReference>
<dbReference type="InterPro" id="IPR020575">
    <property type="entry name" value="Hsp90_N"/>
</dbReference>
<evidence type="ECO:0000256" key="1">
    <source>
        <dbReference type="ARBA" id="ARBA00004496"/>
    </source>
</evidence>
<feature type="region of interest" description="A; substrate-binding" evidence="8">
    <location>
        <begin position="1"/>
        <end position="333"/>
    </location>
</feature>
<feature type="binding site" evidence="9">
    <location>
        <position position="44"/>
    </location>
    <ligand>
        <name>ATP</name>
        <dbReference type="ChEBI" id="CHEBI:30616"/>
    </ligand>
</feature>
<gene>
    <name evidence="8" type="primary">htpG</name>
    <name evidence="10" type="ordered locus">Dtox_2376</name>
</gene>
<dbReference type="EMBL" id="CP001720">
    <property type="protein sequence ID" value="ACV63187.1"/>
    <property type="molecule type" value="Genomic_DNA"/>
</dbReference>
<dbReference type="HOGENOM" id="CLU_006684_3_1_9"/>
<dbReference type="KEGG" id="dae:Dtox_2376"/>
<keyword evidence="6 8" id="KW-0346">Stress response</keyword>
<evidence type="ECO:0000256" key="6">
    <source>
        <dbReference type="ARBA" id="ARBA00023016"/>
    </source>
</evidence>
<dbReference type="PRINTS" id="PR00775">
    <property type="entry name" value="HEATSHOCK90"/>
</dbReference>
<protein>
    <recommendedName>
        <fullName evidence="8">Chaperone protein HtpG</fullName>
    </recommendedName>
    <alternativeName>
        <fullName evidence="8">Heat shock protein HtpG</fullName>
    </alternativeName>
    <alternativeName>
        <fullName evidence="8">High temperature protein G</fullName>
    </alternativeName>
</protein>
<dbReference type="GO" id="GO:0005524">
    <property type="term" value="F:ATP binding"/>
    <property type="evidence" value="ECO:0007669"/>
    <property type="project" value="UniProtKB-UniRule"/>
</dbReference>
<proteinExistence type="inferred from homology"/>
<dbReference type="CDD" id="cd16927">
    <property type="entry name" value="HATPase_Hsp90-like"/>
    <property type="match status" value="1"/>
</dbReference>
<dbReference type="GO" id="GO:0140662">
    <property type="term" value="F:ATP-dependent protein folding chaperone"/>
    <property type="evidence" value="ECO:0007669"/>
    <property type="project" value="InterPro"/>
</dbReference>
<evidence type="ECO:0000313" key="10">
    <source>
        <dbReference type="EMBL" id="ACV63187.1"/>
    </source>
</evidence>
<comment type="subcellular location">
    <subcellularLocation>
        <location evidence="1 8">Cytoplasm</location>
    </subcellularLocation>
</comment>
<feature type="binding site" evidence="9">
    <location>
        <begin position="110"/>
        <end position="111"/>
    </location>
    <ligand>
        <name>ATP</name>
        <dbReference type="ChEBI" id="CHEBI:30616"/>
    </ligand>
</feature>
<evidence type="ECO:0000256" key="5">
    <source>
        <dbReference type="ARBA" id="ARBA00022840"/>
    </source>
</evidence>
<reference evidence="10 11" key="1">
    <citation type="journal article" date="2009" name="Stand. Genomic Sci.">
        <title>Complete genome sequence of Desulfotomaculum acetoxidans type strain (5575).</title>
        <authorList>
            <person name="Spring S."/>
            <person name="Lapidus A."/>
            <person name="Schroder M."/>
            <person name="Gleim D."/>
            <person name="Sims D."/>
            <person name="Meincke L."/>
            <person name="Glavina Del Rio T."/>
            <person name="Tice H."/>
            <person name="Copeland A."/>
            <person name="Cheng J.F."/>
            <person name="Lucas S."/>
            <person name="Chen F."/>
            <person name="Nolan M."/>
            <person name="Bruce D."/>
            <person name="Goodwin L."/>
            <person name="Pitluck S."/>
            <person name="Ivanova N."/>
            <person name="Mavromatis K."/>
            <person name="Mikhailova N."/>
            <person name="Pati A."/>
            <person name="Chen A."/>
            <person name="Palaniappan K."/>
            <person name="Land M."/>
            <person name="Hauser L."/>
            <person name="Chang Y.J."/>
            <person name="Jeffries C.D."/>
            <person name="Chain P."/>
            <person name="Saunders E."/>
            <person name="Brettin T."/>
            <person name="Detter J.C."/>
            <person name="Goker M."/>
            <person name="Bristow J."/>
            <person name="Eisen J.A."/>
            <person name="Markowitz V."/>
            <person name="Hugenholtz P."/>
            <person name="Kyrpides N.C."/>
            <person name="Klenk H.P."/>
            <person name="Han C."/>
        </authorList>
    </citation>
    <scope>NUCLEOTIDE SEQUENCE [LARGE SCALE GENOMIC DNA]</scope>
    <source>
        <strain evidence="11">ATCC 49208 / DSM 771 / VKM B-1644</strain>
    </source>
</reference>
<evidence type="ECO:0000256" key="9">
    <source>
        <dbReference type="PIRSR" id="PIRSR002583-1"/>
    </source>
</evidence>
<dbReference type="GO" id="GO:0016887">
    <property type="term" value="F:ATP hydrolysis activity"/>
    <property type="evidence" value="ECO:0007669"/>
    <property type="project" value="InterPro"/>
</dbReference>
<dbReference type="Gene3D" id="3.40.50.11260">
    <property type="match status" value="1"/>
</dbReference>
<dbReference type="Gene3D" id="1.20.120.790">
    <property type="entry name" value="Heat shock protein 90, C-terminal domain"/>
    <property type="match status" value="1"/>
</dbReference>
<feature type="region of interest" description="B" evidence="8">
    <location>
        <begin position="334"/>
        <end position="549"/>
    </location>
</feature>
<sequence>MSVNLESENSGSKQETREFQAEVKQLLDIVINSLYTDREIFLRELISNAADALEKFRYENIINKDVSDPDLPLHISIELDEKEKLLIISDTGIGMTGDELIENLGTIAHSGSKAFIKSMADNDKKDLNLIGQFGVGFYAAFMVARKVTVLTKSYQPEAQAYEWSSEGMGSYAVKTAGGITRGTRIILELKEDALDFIKPETVKRIIKQYSSFVAFPIFIGEEKVNTVEAIWTKNKNEIKDDEYNEFYKFIGNAYDEPFYRLHFNADAPLTINAILFVPKNNLEQVGFGNLEPGVNLYCRKVLIQQHSEGILPEWLRFVKGVVDSEEIPLNISRETMQDSALMAKLRKVLTGRFLKFLAEQAKSDPEKYSEFYKEFSRFLKEGATSDIVHRKDIVKLLRFESSKTEDGKYTSFEDYLSRMKEEQKYIYYINGPSREFIEAGPYLEMFKAKDIEVIYTHEAVDDFIMTHVGEFEGKKLISADQSELELPETEAELETGEDALDSDTIKALSEWLKQALGDKVSEVRESKRLVDSPAVLLNMDEFMTSSMQRVMQAVHKDYMHMGKKALEINPGHELIKRLSALREKDEEFARLAAEQIYDNALVSSGLFVDPRLMVSRMYRILERALQQ</sequence>
<dbReference type="PIRSF" id="PIRSF002583">
    <property type="entry name" value="Hsp90"/>
    <property type="match status" value="1"/>
</dbReference>
<keyword evidence="3 8" id="KW-0963">Cytoplasm</keyword>
<comment type="subunit">
    <text evidence="8">Homodimer.</text>
</comment>
<feature type="binding site" evidence="9">
    <location>
        <position position="183"/>
    </location>
    <ligand>
        <name>ATP</name>
        <dbReference type="ChEBI" id="CHEBI:30616"/>
    </ligand>
</feature>
<dbReference type="NCBIfam" id="NF003555">
    <property type="entry name" value="PRK05218.1"/>
    <property type="match status" value="1"/>
</dbReference>
<keyword evidence="5 8" id="KW-0067">ATP-binding</keyword>
<dbReference type="eggNOG" id="COG0326">
    <property type="taxonomic scope" value="Bacteria"/>
</dbReference>
<dbReference type="InterPro" id="IPR036890">
    <property type="entry name" value="HATPase_C_sf"/>
</dbReference>
<feature type="binding site" evidence="9">
    <location>
        <position position="95"/>
    </location>
    <ligand>
        <name>ATP</name>
        <dbReference type="ChEBI" id="CHEBI:30616"/>
    </ligand>
</feature>
<dbReference type="Pfam" id="PF00183">
    <property type="entry name" value="HSP90"/>
    <property type="match status" value="1"/>
</dbReference>
<feature type="region of interest" description="C" evidence="8">
    <location>
        <begin position="550"/>
        <end position="627"/>
    </location>
</feature>
<dbReference type="FunFam" id="3.40.50.11260:FF:000004">
    <property type="entry name" value="Heat shock protein 75 mitochondrial"/>
    <property type="match status" value="1"/>
</dbReference>
<dbReference type="Pfam" id="PF13589">
    <property type="entry name" value="HATPase_c_3"/>
    <property type="match status" value="1"/>
</dbReference>
<dbReference type="Gene3D" id="3.30.230.80">
    <property type="match status" value="1"/>
</dbReference>
<dbReference type="Proteomes" id="UP000002217">
    <property type="component" value="Chromosome"/>
</dbReference>
<dbReference type="Gene3D" id="3.30.565.10">
    <property type="entry name" value="Histidine kinase-like ATPase, C-terminal domain"/>
    <property type="match status" value="1"/>
</dbReference>
<feature type="binding site" evidence="9">
    <location>
        <position position="90"/>
    </location>
    <ligand>
        <name>ATP</name>
        <dbReference type="ChEBI" id="CHEBI:30616"/>
    </ligand>
</feature>
<dbReference type="STRING" id="485916.Dtox_2376"/>
<dbReference type="GO" id="GO:0051082">
    <property type="term" value="F:unfolded protein binding"/>
    <property type="evidence" value="ECO:0007669"/>
    <property type="project" value="UniProtKB-UniRule"/>
</dbReference>
<evidence type="ECO:0000256" key="3">
    <source>
        <dbReference type="ARBA" id="ARBA00022490"/>
    </source>
</evidence>
<comment type="similarity">
    <text evidence="2 8">Belongs to the heat shock protein 90 family.</text>
</comment>
<dbReference type="PANTHER" id="PTHR11528">
    <property type="entry name" value="HEAT SHOCK PROTEIN 90 FAMILY MEMBER"/>
    <property type="match status" value="1"/>
</dbReference>
<dbReference type="GO" id="GO:0005737">
    <property type="term" value="C:cytoplasm"/>
    <property type="evidence" value="ECO:0007669"/>
    <property type="project" value="UniProtKB-SubCell"/>
</dbReference>
<comment type="function">
    <text evidence="8">Molecular chaperone. Has ATPase activity.</text>
</comment>
<feature type="binding site" evidence="9">
    <location>
        <position position="333"/>
    </location>
    <ligand>
        <name>ATP</name>
        <dbReference type="ChEBI" id="CHEBI:30616"/>
    </ligand>
</feature>